<organism evidence="1 2">
    <name type="scientific">Caerostris extrusa</name>
    <name type="common">Bark spider</name>
    <name type="synonym">Caerostris bankana</name>
    <dbReference type="NCBI Taxonomy" id="172846"/>
    <lineage>
        <taxon>Eukaryota</taxon>
        <taxon>Metazoa</taxon>
        <taxon>Ecdysozoa</taxon>
        <taxon>Arthropoda</taxon>
        <taxon>Chelicerata</taxon>
        <taxon>Arachnida</taxon>
        <taxon>Araneae</taxon>
        <taxon>Araneomorphae</taxon>
        <taxon>Entelegynae</taxon>
        <taxon>Araneoidea</taxon>
        <taxon>Araneidae</taxon>
        <taxon>Caerostris</taxon>
    </lineage>
</organism>
<evidence type="ECO:0000313" key="2">
    <source>
        <dbReference type="Proteomes" id="UP001054945"/>
    </source>
</evidence>
<gene>
    <name evidence="1" type="ORF">CEXT_336941</name>
</gene>
<evidence type="ECO:0000313" key="1">
    <source>
        <dbReference type="EMBL" id="GIY37187.1"/>
    </source>
</evidence>
<dbReference type="AlphaFoldDB" id="A0AAV4SXG5"/>
<sequence>MHNRPFREGFARQEEDDLKVKSNSRRFQNRFEMFRMRFFKGASSDVLSSRHKASKRGKEYKAFHFSKTFFVAKKGLVFYKHRNKEGNF</sequence>
<accession>A0AAV4SXG5</accession>
<comment type="caution">
    <text evidence="1">The sequence shown here is derived from an EMBL/GenBank/DDBJ whole genome shotgun (WGS) entry which is preliminary data.</text>
</comment>
<protein>
    <submittedName>
        <fullName evidence="1">Uncharacterized protein</fullName>
    </submittedName>
</protein>
<name>A0AAV4SXG5_CAEEX</name>
<dbReference type="Proteomes" id="UP001054945">
    <property type="component" value="Unassembled WGS sequence"/>
</dbReference>
<keyword evidence="2" id="KW-1185">Reference proteome</keyword>
<dbReference type="EMBL" id="BPLR01010134">
    <property type="protein sequence ID" value="GIY37187.1"/>
    <property type="molecule type" value="Genomic_DNA"/>
</dbReference>
<proteinExistence type="predicted"/>
<reference evidence="1 2" key="1">
    <citation type="submission" date="2021-06" db="EMBL/GenBank/DDBJ databases">
        <title>Caerostris extrusa draft genome.</title>
        <authorList>
            <person name="Kono N."/>
            <person name="Arakawa K."/>
        </authorList>
    </citation>
    <scope>NUCLEOTIDE SEQUENCE [LARGE SCALE GENOMIC DNA]</scope>
</reference>